<dbReference type="SUPFAM" id="SSF103088">
    <property type="entry name" value="OmpA-like"/>
    <property type="match status" value="1"/>
</dbReference>
<evidence type="ECO:0000256" key="1">
    <source>
        <dbReference type="SAM" id="MobiDB-lite"/>
    </source>
</evidence>
<feature type="compositionally biased region" description="Low complexity" evidence="1">
    <location>
        <begin position="42"/>
        <end position="58"/>
    </location>
</feature>
<accession>A4TX75</accession>
<feature type="region of interest" description="Disordered" evidence="1">
    <location>
        <begin position="1"/>
        <end position="22"/>
    </location>
</feature>
<sequence length="275" mass="28247">MDTAKPVLKPVQAAAAPAAPVPAPVVAADGERRSVPIVEASKPAAKPPAATGKPAVPAKPQIADVAPAPVALAPVAPAKVPPVSPPEVKAEPPKPVEIAKPVEVPKPLEQPKPVEIVKPVELPKPAPVVAAAPQPLLSPVPPAVSMPPQPVVPPQVAALPSSEPPAMSGGSDTISLAFDAEDAKVSDRARNDLVTLVKRMQKDEDLNLQLLAYASGDEASASKARRLSLSRALEVRKYLMDKGRCGAGTRSAIGLHGQSGLERSDFGRLPAGDRP</sequence>
<dbReference type="EMBL" id="CU459003">
    <property type="protein sequence ID" value="CAM75232.1"/>
    <property type="molecule type" value="Genomic_DNA"/>
</dbReference>
<feature type="region of interest" description="Disordered" evidence="1">
    <location>
        <begin position="39"/>
        <end position="58"/>
    </location>
</feature>
<name>A4TX75_9PROT</name>
<proteinExistence type="predicted"/>
<evidence type="ECO:0000313" key="2">
    <source>
        <dbReference type="EMBL" id="CAM75232.1"/>
    </source>
</evidence>
<dbReference type="InterPro" id="IPR036737">
    <property type="entry name" value="OmpA-like_sf"/>
</dbReference>
<reference evidence="2" key="1">
    <citation type="journal article" date="2007" name="J. Bacteriol.">
        <title>Comparative genome analysis of four magnetotactic bacteria reveals a complex set of group-specific genes implicated in magnetosome biomineralization and function.</title>
        <authorList>
            <person name="Richter M."/>
            <person name="Kube M."/>
            <person name="Bazylinski D.A."/>
            <person name="Lombardot T."/>
            <person name="Gloeckner F.O."/>
            <person name="Reinhardt R."/>
            <person name="Schueler D."/>
        </authorList>
    </citation>
    <scope>NUCLEOTIDE SEQUENCE</scope>
    <source>
        <strain evidence="2">MSR-1</strain>
    </source>
</reference>
<feature type="compositionally biased region" description="Basic and acidic residues" evidence="1">
    <location>
        <begin position="262"/>
        <end position="275"/>
    </location>
</feature>
<dbReference type="Gene3D" id="3.30.1330.60">
    <property type="entry name" value="OmpA-like domain"/>
    <property type="match status" value="1"/>
</dbReference>
<gene>
    <name evidence="2" type="ORF">MGR_2559</name>
</gene>
<organism evidence="2">
    <name type="scientific">Magnetospirillum gryphiswaldense</name>
    <dbReference type="NCBI Taxonomy" id="55518"/>
    <lineage>
        <taxon>Bacteria</taxon>
        <taxon>Pseudomonadati</taxon>
        <taxon>Pseudomonadota</taxon>
        <taxon>Alphaproteobacteria</taxon>
        <taxon>Rhodospirillales</taxon>
        <taxon>Rhodospirillaceae</taxon>
        <taxon>Magnetospirillum</taxon>
    </lineage>
</organism>
<feature type="region of interest" description="Disordered" evidence="1">
    <location>
        <begin position="249"/>
        <end position="275"/>
    </location>
</feature>
<protein>
    <submittedName>
        <fullName evidence="2">Secreted protein</fullName>
    </submittedName>
</protein>
<dbReference type="AlphaFoldDB" id="A4TX75"/>